<name>X1C898_9ZZZZ</name>
<evidence type="ECO:0000313" key="1">
    <source>
        <dbReference type="EMBL" id="GAH04301.1"/>
    </source>
</evidence>
<proteinExistence type="predicted"/>
<dbReference type="EMBL" id="BART01023139">
    <property type="protein sequence ID" value="GAH04301.1"/>
    <property type="molecule type" value="Genomic_DNA"/>
</dbReference>
<organism evidence="1">
    <name type="scientific">marine sediment metagenome</name>
    <dbReference type="NCBI Taxonomy" id="412755"/>
    <lineage>
        <taxon>unclassified sequences</taxon>
        <taxon>metagenomes</taxon>
        <taxon>ecological metagenomes</taxon>
    </lineage>
</organism>
<gene>
    <name evidence="1" type="ORF">S01H4_42175</name>
</gene>
<protein>
    <submittedName>
        <fullName evidence="1">Uncharacterized protein</fullName>
    </submittedName>
</protein>
<reference evidence="1" key="1">
    <citation type="journal article" date="2014" name="Front. Microbiol.">
        <title>High frequency of phylogenetically diverse reductive dehalogenase-homologous genes in deep subseafloor sedimentary metagenomes.</title>
        <authorList>
            <person name="Kawai M."/>
            <person name="Futagami T."/>
            <person name="Toyoda A."/>
            <person name="Takaki Y."/>
            <person name="Nishi S."/>
            <person name="Hori S."/>
            <person name="Arai W."/>
            <person name="Tsubouchi T."/>
            <person name="Morono Y."/>
            <person name="Uchiyama I."/>
            <person name="Ito T."/>
            <person name="Fujiyama A."/>
            <person name="Inagaki F."/>
            <person name="Takami H."/>
        </authorList>
    </citation>
    <scope>NUCLEOTIDE SEQUENCE</scope>
    <source>
        <strain evidence="1">Expedition CK06-06</strain>
    </source>
</reference>
<dbReference type="AlphaFoldDB" id="X1C898"/>
<comment type="caution">
    <text evidence="1">The sequence shown here is derived from an EMBL/GenBank/DDBJ whole genome shotgun (WGS) entry which is preliminary data.</text>
</comment>
<accession>X1C898</accession>
<sequence>MGGEAGAAAQALASAAYALIYIARIYDLGIVVTTIGTIHSKTYII</sequence>